<evidence type="ECO:0000256" key="1">
    <source>
        <dbReference type="SAM" id="MobiDB-lite"/>
    </source>
</evidence>
<dbReference type="Proteomes" id="UP000023152">
    <property type="component" value="Unassembled WGS sequence"/>
</dbReference>
<feature type="transmembrane region" description="Helical" evidence="2">
    <location>
        <begin position="144"/>
        <end position="161"/>
    </location>
</feature>
<protein>
    <submittedName>
        <fullName evidence="3">Uncharacterized protein</fullName>
    </submittedName>
</protein>
<comment type="caution">
    <text evidence="3">The sequence shown here is derived from an EMBL/GenBank/DDBJ whole genome shotgun (WGS) entry which is preliminary data.</text>
</comment>
<sequence>DLELERTILKDELQQLKNDPSFLRAHTATSTINEHPQRYSIDLSKFVVSFLFSFFYFYFFYKQKEEKTISTANGIVDEGDTGISPLVVQKMKLALEAAQKMTKNGLSTTPGDNTSIPSQKQNTSDTSTKTSALSSNPEEPNKKVVCVCVYICACVFVLALFRK</sequence>
<accession>X6MVQ8</accession>
<evidence type="ECO:0000256" key="2">
    <source>
        <dbReference type="SAM" id="Phobius"/>
    </source>
</evidence>
<keyword evidence="2" id="KW-1133">Transmembrane helix</keyword>
<dbReference type="EMBL" id="ASPP01015531">
    <property type="protein sequence ID" value="ETO18083.1"/>
    <property type="molecule type" value="Genomic_DNA"/>
</dbReference>
<feature type="transmembrane region" description="Helical" evidence="2">
    <location>
        <begin position="43"/>
        <end position="61"/>
    </location>
</feature>
<name>X6MVQ8_RETFI</name>
<proteinExistence type="predicted"/>
<evidence type="ECO:0000313" key="3">
    <source>
        <dbReference type="EMBL" id="ETO18083.1"/>
    </source>
</evidence>
<organism evidence="3 4">
    <name type="scientific">Reticulomyxa filosa</name>
    <dbReference type="NCBI Taxonomy" id="46433"/>
    <lineage>
        <taxon>Eukaryota</taxon>
        <taxon>Sar</taxon>
        <taxon>Rhizaria</taxon>
        <taxon>Retaria</taxon>
        <taxon>Foraminifera</taxon>
        <taxon>Monothalamids</taxon>
        <taxon>Reticulomyxidae</taxon>
        <taxon>Reticulomyxa</taxon>
    </lineage>
</organism>
<feature type="region of interest" description="Disordered" evidence="1">
    <location>
        <begin position="103"/>
        <end position="138"/>
    </location>
</feature>
<gene>
    <name evidence="3" type="ORF">RFI_19206</name>
</gene>
<keyword evidence="2" id="KW-0812">Transmembrane</keyword>
<reference evidence="3 4" key="1">
    <citation type="journal article" date="2013" name="Curr. Biol.">
        <title>The Genome of the Foraminiferan Reticulomyxa filosa.</title>
        <authorList>
            <person name="Glockner G."/>
            <person name="Hulsmann N."/>
            <person name="Schleicher M."/>
            <person name="Noegel A.A."/>
            <person name="Eichinger L."/>
            <person name="Gallinger C."/>
            <person name="Pawlowski J."/>
            <person name="Sierra R."/>
            <person name="Euteneuer U."/>
            <person name="Pillet L."/>
            <person name="Moustafa A."/>
            <person name="Platzer M."/>
            <person name="Groth M."/>
            <person name="Szafranski K."/>
            <person name="Schliwa M."/>
        </authorList>
    </citation>
    <scope>NUCLEOTIDE SEQUENCE [LARGE SCALE GENOMIC DNA]</scope>
</reference>
<keyword evidence="4" id="KW-1185">Reference proteome</keyword>
<evidence type="ECO:0000313" key="4">
    <source>
        <dbReference type="Proteomes" id="UP000023152"/>
    </source>
</evidence>
<feature type="non-terminal residue" evidence="3">
    <location>
        <position position="1"/>
    </location>
</feature>
<dbReference type="AlphaFoldDB" id="X6MVQ8"/>
<keyword evidence="2" id="KW-0472">Membrane</keyword>